<feature type="region of interest" description="Disordered" evidence="1">
    <location>
        <begin position="44"/>
        <end position="195"/>
    </location>
</feature>
<evidence type="ECO:0000313" key="4">
    <source>
        <dbReference type="Proteomes" id="UP000283509"/>
    </source>
</evidence>
<organism evidence="3 4">
    <name type="scientific">Penaeus vannamei</name>
    <name type="common">Whiteleg shrimp</name>
    <name type="synonym">Litopenaeus vannamei</name>
    <dbReference type="NCBI Taxonomy" id="6689"/>
    <lineage>
        <taxon>Eukaryota</taxon>
        <taxon>Metazoa</taxon>
        <taxon>Ecdysozoa</taxon>
        <taxon>Arthropoda</taxon>
        <taxon>Crustacea</taxon>
        <taxon>Multicrustacea</taxon>
        <taxon>Malacostraca</taxon>
        <taxon>Eumalacostraca</taxon>
        <taxon>Eucarida</taxon>
        <taxon>Decapoda</taxon>
        <taxon>Dendrobranchiata</taxon>
        <taxon>Penaeoidea</taxon>
        <taxon>Penaeidae</taxon>
        <taxon>Penaeus</taxon>
    </lineage>
</organism>
<evidence type="ECO:0000313" key="3">
    <source>
        <dbReference type="EMBL" id="ROT77509.1"/>
    </source>
</evidence>
<evidence type="ECO:0000256" key="2">
    <source>
        <dbReference type="SAM" id="SignalP"/>
    </source>
</evidence>
<feature type="signal peptide" evidence="2">
    <location>
        <begin position="1"/>
        <end position="18"/>
    </location>
</feature>
<comment type="caution">
    <text evidence="3">The sequence shown here is derived from an EMBL/GenBank/DDBJ whole genome shotgun (WGS) entry which is preliminary data.</text>
</comment>
<keyword evidence="4" id="KW-1185">Reference proteome</keyword>
<evidence type="ECO:0000256" key="1">
    <source>
        <dbReference type="SAM" id="MobiDB-lite"/>
    </source>
</evidence>
<feature type="chain" id="PRO_5019025773" evidence="2">
    <location>
        <begin position="19"/>
        <end position="195"/>
    </location>
</feature>
<reference evidence="3 4" key="2">
    <citation type="submission" date="2019-01" db="EMBL/GenBank/DDBJ databases">
        <title>The decoding of complex shrimp genome reveals the adaptation for benthos swimmer, frequently molting mechanism and breeding impact on genome.</title>
        <authorList>
            <person name="Sun Y."/>
            <person name="Gao Y."/>
            <person name="Yu Y."/>
        </authorList>
    </citation>
    <scope>NUCLEOTIDE SEQUENCE [LARGE SCALE GENOMIC DNA]</scope>
    <source>
        <tissue evidence="3">Muscle</tissue>
    </source>
</reference>
<accession>A0A423TM46</accession>
<proteinExistence type="predicted"/>
<gene>
    <name evidence="3" type="ORF">C7M84_003829</name>
</gene>
<reference evidence="3 4" key="1">
    <citation type="submission" date="2018-04" db="EMBL/GenBank/DDBJ databases">
        <authorList>
            <person name="Zhang X."/>
            <person name="Yuan J."/>
            <person name="Li F."/>
            <person name="Xiang J."/>
        </authorList>
    </citation>
    <scope>NUCLEOTIDE SEQUENCE [LARGE SCALE GENOMIC DNA]</scope>
    <source>
        <tissue evidence="3">Muscle</tissue>
    </source>
</reference>
<dbReference type="EMBL" id="QCYY01001514">
    <property type="protein sequence ID" value="ROT77509.1"/>
    <property type="molecule type" value="Genomic_DNA"/>
</dbReference>
<keyword evidence="2" id="KW-0732">Signal</keyword>
<feature type="compositionally biased region" description="Basic and acidic residues" evidence="1">
    <location>
        <begin position="150"/>
        <end position="165"/>
    </location>
</feature>
<sequence length="195" mass="20765">MMVKVLVLALALVGVVHADKMFSPPAPPAPGYSYGAPDLRARRLHSRPAGTGPHRRPGSQHPRRRRPWRGLPHPGLRPRHRILLRGTSSQATTLTPPRRPAAKCSTSASSTAARTPSCAPTALSSTSSTSCATGGSTWTAPRPTVPKSQPDSRSKTLSADDDRGARSHGTPRHLPQSPPNCTTVPTDSKFTEDIL</sequence>
<protein>
    <submittedName>
        <fullName evidence="3">Uncharacterized protein</fullName>
    </submittedName>
</protein>
<feature type="compositionally biased region" description="Polar residues" evidence="1">
    <location>
        <begin position="86"/>
        <end position="95"/>
    </location>
</feature>
<dbReference type="Proteomes" id="UP000283509">
    <property type="component" value="Unassembled WGS sequence"/>
</dbReference>
<dbReference type="AlphaFoldDB" id="A0A423TM46"/>
<feature type="compositionally biased region" description="Low complexity" evidence="1">
    <location>
        <begin position="102"/>
        <end position="140"/>
    </location>
</feature>
<name>A0A423TM46_PENVA</name>
<feature type="compositionally biased region" description="Basic residues" evidence="1">
    <location>
        <begin position="53"/>
        <end position="68"/>
    </location>
</feature>
<feature type="compositionally biased region" description="Polar residues" evidence="1">
    <location>
        <begin position="179"/>
        <end position="188"/>
    </location>
</feature>